<keyword evidence="7" id="KW-1133">Transmembrane helix</keyword>
<dbReference type="Proteomes" id="UP001347796">
    <property type="component" value="Unassembled WGS sequence"/>
</dbReference>
<dbReference type="GO" id="GO:0050839">
    <property type="term" value="F:cell adhesion molecule binding"/>
    <property type="evidence" value="ECO:0007669"/>
    <property type="project" value="TreeGrafter"/>
</dbReference>
<evidence type="ECO:0000256" key="2">
    <source>
        <dbReference type="ARBA" id="ARBA00023136"/>
    </source>
</evidence>
<dbReference type="InterPro" id="IPR007110">
    <property type="entry name" value="Ig-like_dom"/>
</dbReference>
<dbReference type="InterPro" id="IPR051275">
    <property type="entry name" value="Cell_adhesion_signaling"/>
</dbReference>
<feature type="transmembrane region" description="Helical" evidence="7">
    <location>
        <begin position="314"/>
        <end position="340"/>
    </location>
</feature>
<keyword evidence="2 7" id="KW-0472">Membrane</keyword>
<evidence type="ECO:0000256" key="1">
    <source>
        <dbReference type="ARBA" id="ARBA00004479"/>
    </source>
</evidence>
<evidence type="ECO:0000256" key="4">
    <source>
        <dbReference type="ARBA" id="ARBA00023180"/>
    </source>
</evidence>
<sequence>MIKHYNFITDGPYDTTLTYGSTTLKPSDKIQKRIGEALSVNCMSDCNPACNISWYKDGKMLSLHTQFNLPDLQESDGKMLSYNSQLNLPDLQESDDGVYTCKVYNIHATTNISFTLDLKYGPYNTTLTYGSTTLKPDYAIQKRIGEALSVNCMSDCNPACKISWYKDGKMLSYNSQLSLPDLQESDDGVYTCTVYNIHATTNISFTLDLKYGPYNTTLTYGSTTLKPDYAIQKRIGEALSVNCMSDCNPACNISWYKDGKMLSLHTQLNLPNLQESDDGVYTCTLFNIHGITNISFSLSTKAMKTTANEGNQPFIIILGLSIGVVLLVIIVSVLIVVFICMKIRNVSGGYTKSKKRRKKKKSSAQKVYPGWRTNENQRDDDERLFEAIELHRGAALADTKRNFANFKLREAHNNIEELIYADLDLPLCNNNIIHGQKYKIIYGVIDFNKVPPPRPCGYVSEEDSSSSSSS</sequence>
<comment type="subcellular location">
    <subcellularLocation>
        <location evidence="1">Membrane</location>
        <topology evidence="1">Single-pass type I membrane protein</topology>
    </subcellularLocation>
</comment>
<name>A0AAN8JCX3_PATCE</name>
<proteinExistence type="predicted"/>
<dbReference type="InterPro" id="IPR036179">
    <property type="entry name" value="Ig-like_dom_sf"/>
</dbReference>
<evidence type="ECO:0000313" key="10">
    <source>
        <dbReference type="Proteomes" id="UP001347796"/>
    </source>
</evidence>
<feature type="region of interest" description="Disordered" evidence="6">
    <location>
        <begin position="352"/>
        <end position="373"/>
    </location>
</feature>
<dbReference type="Gene3D" id="2.60.40.10">
    <property type="entry name" value="Immunoglobulins"/>
    <property type="match status" value="3"/>
</dbReference>
<dbReference type="AlphaFoldDB" id="A0AAN8JCX3"/>
<organism evidence="9 10">
    <name type="scientific">Patella caerulea</name>
    <name type="common">Rayed Mediterranean limpet</name>
    <dbReference type="NCBI Taxonomy" id="87958"/>
    <lineage>
        <taxon>Eukaryota</taxon>
        <taxon>Metazoa</taxon>
        <taxon>Spiralia</taxon>
        <taxon>Lophotrochozoa</taxon>
        <taxon>Mollusca</taxon>
        <taxon>Gastropoda</taxon>
        <taxon>Patellogastropoda</taxon>
        <taxon>Patelloidea</taxon>
        <taxon>Patellidae</taxon>
        <taxon>Patella</taxon>
    </lineage>
</organism>
<dbReference type="PROSITE" id="PS50835">
    <property type="entry name" value="IG_LIKE"/>
    <property type="match status" value="3"/>
</dbReference>
<dbReference type="GO" id="GO:0005886">
    <property type="term" value="C:plasma membrane"/>
    <property type="evidence" value="ECO:0007669"/>
    <property type="project" value="TreeGrafter"/>
</dbReference>
<evidence type="ECO:0000256" key="3">
    <source>
        <dbReference type="ARBA" id="ARBA00023157"/>
    </source>
</evidence>
<dbReference type="PANTHER" id="PTHR11640">
    <property type="entry name" value="NEPHRIN"/>
    <property type="match status" value="1"/>
</dbReference>
<evidence type="ECO:0000256" key="7">
    <source>
        <dbReference type="SAM" id="Phobius"/>
    </source>
</evidence>
<dbReference type="SMART" id="SM00409">
    <property type="entry name" value="IG"/>
    <property type="match status" value="3"/>
</dbReference>
<protein>
    <recommendedName>
        <fullName evidence="8">Ig-like domain-containing protein</fullName>
    </recommendedName>
</protein>
<feature type="domain" description="Ig-like" evidence="8">
    <location>
        <begin position="12"/>
        <end position="113"/>
    </location>
</feature>
<keyword evidence="7" id="KW-0812">Transmembrane</keyword>
<evidence type="ECO:0000313" key="9">
    <source>
        <dbReference type="EMBL" id="KAK6172698.1"/>
    </source>
</evidence>
<reference evidence="9 10" key="1">
    <citation type="submission" date="2024-01" db="EMBL/GenBank/DDBJ databases">
        <title>The genome of the rayed Mediterranean limpet Patella caerulea (Linnaeus, 1758).</title>
        <authorList>
            <person name="Anh-Thu Weber A."/>
            <person name="Halstead-Nussloch G."/>
        </authorList>
    </citation>
    <scope>NUCLEOTIDE SEQUENCE [LARGE SCALE GENOMIC DNA]</scope>
    <source>
        <strain evidence="9">AATW-2023a</strain>
        <tissue evidence="9">Whole specimen</tissue>
    </source>
</reference>
<gene>
    <name evidence="9" type="ORF">SNE40_016308</name>
</gene>
<dbReference type="Pfam" id="PF13927">
    <property type="entry name" value="Ig_3"/>
    <property type="match status" value="1"/>
</dbReference>
<accession>A0AAN8JCX3</accession>
<evidence type="ECO:0000259" key="8">
    <source>
        <dbReference type="PROSITE" id="PS50835"/>
    </source>
</evidence>
<dbReference type="EMBL" id="JAZGQO010000011">
    <property type="protein sequence ID" value="KAK6172698.1"/>
    <property type="molecule type" value="Genomic_DNA"/>
</dbReference>
<comment type="caution">
    <text evidence="9">The sequence shown here is derived from an EMBL/GenBank/DDBJ whole genome shotgun (WGS) entry which is preliminary data.</text>
</comment>
<evidence type="ECO:0000256" key="5">
    <source>
        <dbReference type="ARBA" id="ARBA00023319"/>
    </source>
</evidence>
<dbReference type="PANTHER" id="PTHR11640:SF158">
    <property type="entry name" value="V-SET AND IMMUNOGLOBULIN DOMAIN-CONTAINING PROTEIN 10-LIKE 2"/>
    <property type="match status" value="1"/>
</dbReference>
<dbReference type="SMART" id="SM00408">
    <property type="entry name" value="IGc2"/>
    <property type="match status" value="3"/>
</dbReference>
<dbReference type="GO" id="GO:0098609">
    <property type="term" value="P:cell-cell adhesion"/>
    <property type="evidence" value="ECO:0007669"/>
    <property type="project" value="TreeGrafter"/>
</dbReference>
<feature type="compositionally biased region" description="Basic residues" evidence="6">
    <location>
        <begin position="352"/>
        <end position="363"/>
    </location>
</feature>
<evidence type="ECO:0000256" key="6">
    <source>
        <dbReference type="SAM" id="MobiDB-lite"/>
    </source>
</evidence>
<dbReference type="GO" id="GO:0005911">
    <property type="term" value="C:cell-cell junction"/>
    <property type="evidence" value="ECO:0007669"/>
    <property type="project" value="TreeGrafter"/>
</dbReference>
<dbReference type="Pfam" id="PF13895">
    <property type="entry name" value="Ig_2"/>
    <property type="match status" value="2"/>
</dbReference>
<feature type="domain" description="Ig-like" evidence="8">
    <location>
        <begin position="122"/>
        <end position="204"/>
    </location>
</feature>
<keyword evidence="10" id="KW-1185">Reference proteome</keyword>
<dbReference type="InterPro" id="IPR003599">
    <property type="entry name" value="Ig_sub"/>
</dbReference>
<dbReference type="InterPro" id="IPR013783">
    <property type="entry name" value="Ig-like_fold"/>
</dbReference>
<keyword evidence="3" id="KW-1015">Disulfide bond</keyword>
<dbReference type="SUPFAM" id="SSF48726">
    <property type="entry name" value="Immunoglobulin"/>
    <property type="match status" value="3"/>
</dbReference>
<keyword evidence="4" id="KW-0325">Glycoprotein</keyword>
<keyword evidence="5" id="KW-0393">Immunoglobulin domain</keyword>
<feature type="domain" description="Ig-like" evidence="8">
    <location>
        <begin position="213"/>
        <end position="299"/>
    </location>
</feature>
<dbReference type="InterPro" id="IPR003598">
    <property type="entry name" value="Ig_sub2"/>
</dbReference>